<dbReference type="Pfam" id="PF03171">
    <property type="entry name" value="2OG-FeII_Oxy"/>
    <property type="match status" value="1"/>
</dbReference>
<sequence length="336" mass="36983">MSEAAALERVPIVDIAPFLGGSEAERRAVAAIVDRTNRDIGFLVITGHGFDLDLLSRWFEVSRRFFEGPGSIKRAVMPAAPTIHEGYHGQGLSGLAAKEGEEAPPDLREYFMIGQVDRDDPLFKTEAARAFHHDNLWPSEPEAFRELGTAYYRAISKLGADLMRLFALALELPETWFDDKIDHHFSIVSSIYYPAQKTPPLPGQLRAGAHTDYGSLTILAPTDAPGGLQVRTLAGDWVDVPYVPGAFVINIGDMMQRWTNDRWLSNMHRVVNPPSTVASTSPRQSVAFFLHPNHDAVIECIPTCVEPGEAPRHAPILAGAYMMEKEAAIATATARK</sequence>
<comment type="pathway">
    <text evidence="2">Alkene biosynthesis; ethylene biosynthesis via 2-oxoglutarate.</text>
</comment>
<evidence type="ECO:0000259" key="12">
    <source>
        <dbReference type="PROSITE" id="PS51471"/>
    </source>
</evidence>
<gene>
    <name evidence="13" type="ORF">GGR25_003167</name>
</gene>
<dbReference type="EC" id="1.13.12.19" evidence="4"/>
<dbReference type="InterPro" id="IPR026992">
    <property type="entry name" value="DIOX_N"/>
</dbReference>
<evidence type="ECO:0000256" key="2">
    <source>
        <dbReference type="ARBA" id="ARBA00004767"/>
    </source>
</evidence>
<comment type="caution">
    <text evidence="13">The sequence shown here is derived from an EMBL/GenBank/DDBJ whole genome shotgun (WGS) entry which is preliminary data.</text>
</comment>
<comment type="catalytic activity">
    <reaction evidence="9">
        <text>2-oxoglutarate + O2 + 2 H(+) = ethene + 3 CO2 + H2O</text>
        <dbReference type="Rhea" id="RHEA:31523"/>
        <dbReference type="ChEBI" id="CHEBI:15377"/>
        <dbReference type="ChEBI" id="CHEBI:15378"/>
        <dbReference type="ChEBI" id="CHEBI:15379"/>
        <dbReference type="ChEBI" id="CHEBI:16526"/>
        <dbReference type="ChEBI" id="CHEBI:16810"/>
        <dbReference type="ChEBI" id="CHEBI:18153"/>
        <dbReference type="EC" id="1.13.12.19"/>
    </reaction>
</comment>
<comment type="catalytic activity">
    <reaction evidence="10">
        <text>L-arginine + 2-oxoglutarate + O2 = guanidine + L-glutamate 5-semialdehyde + succinate + CO2</text>
        <dbReference type="Rhea" id="RHEA:31535"/>
        <dbReference type="ChEBI" id="CHEBI:15379"/>
        <dbReference type="ChEBI" id="CHEBI:16526"/>
        <dbReference type="ChEBI" id="CHEBI:16810"/>
        <dbReference type="ChEBI" id="CHEBI:30031"/>
        <dbReference type="ChEBI" id="CHEBI:30087"/>
        <dbReference type="ChEBI" id="CHEBI:32682"/>
        <dbReference type="ChEBI" id="CHEBI:58066"/>
        <dbReference type="EC" id="1.14.20.7"/>
    </reaction>
</comment>
<keyword evidence="14" id="KW-1185">Reference proteome</keyword>
<comment type="similarity">
    <text evidence="11">Belongs to the iron/ascorbate-dependent oxidoreductase family.</text>
</comment>
<dbReference type="PANTHER" id="PTHR47990">
    <property type="entry name" value="2-OXOGLUTARATE (2OG) AND FE(II)-DEPENDENT OXYGENASE SUPERFAMILY PROTEIN-RELATED"/>
    <property type="match status" value="1"/>
</dbReference>
<evidence type="ECO:0000256" key="1">
    <source>
        <dbReference type="ARBA" id="ARBA00001954"/>
    </source>
</evidence>
<keyword evidence="11" id="KW-0560">Oxidoreductase</keyword>
<dbReference type="Gene3D" id="2.60.120.330">
    <property type="entry name" value="B-lactam Antibiotic, Isopenicillin N Synthase, Chain"/>
    <property type="match status" value="1"/>
</dbReference>
<dbReference type="Pfam" id="PF14226">
    <property type="entry name" value="DIOX_N"/>
    <property type="match status" value="1"/>
</dbReference>
<keyword evidence="13" id="KW-0223">Dioxygenase</keyword>
<dbReference type="GO" id="GO:0051213">
    <property type="term" value="F:dioxygenase activity"/>
    <property type="evidence" value="ECO:0007669"/>
    <property type="project" value="UniProtKB-KW"/>
</dbReference>
<evidence type="ECO:0000256" key="3">
    <source>
        <dbReference type="ARBA" id="ARBA00012293"/>
    </source>
</evidence>
<dbReference type="GO" id="GO:0102276">
    <property type="term" value="F:2-oxoglutarate oxygenase/decarboxylase (ethylene-forming) activity"/>
    <property type="evidence" value="ECO:0007669"/>
    <property type="project" value="UniProtKB-EC"/>
</dbReference>
<evidence type="ECO:0000256" key="6">
    <source>
        <dbReference type="ARBA" id="ARBA00022666"/>
    </source>
</evidence>
<dbReference type="GO" id="GO:0009693">
    <property type="term" value="P:ethylene biosynthetic process"/>
    <property type="evidence" value="ECO:0007669"/>
    <property type="project" value="UniProtKB-KW"/>
</dbReference>
<dbReference type="PRINTS" id="PR00682">
    <property type="entry name" value="IPNSYNTHASE"/>
</dbReference>
<keyword evidence="6" id="KW-0266">Ethylene biosynthesis</keyword>
<evidence type="ECO:0000256" key="9">
    <source>
        <dbReference type="ARBA" id="ARBA00047725"/>
    </source>
</evidence>
<dbReference type="SUPFAM" id="SSF51197">
    <property type="entry name" value="Clavaminate synthase-like"/>
    <property type="match status" value="1"/>
</dbReference>
<dbReference type="InterPro" id="IPR044861">
    <property type="entry name" value="IPNS-like_FE2OG_OXY"/>
</dbReference>
<dbReference type="EMBL" id="JACIDS010000004">
    <property type="protein sequence ID" value="MBB3932109.1"/>
    <property type="molecule type" value="Genomic_DNA"/>
</dbReference>
<evidence type="ECO:0000313" key="14">
    <source>
        <dbReference type="Proteomes" id="UP000553963"/>
    </source>
</evidence>
<feature type="domain" description="Fe2OG dioxygenase" evidence="12">
    <location>
        <begin position="180"/>
        <end position="292"/>
    </location>
</feature>
<evidence type="ECO:0000313" key="13">
    <source>
        <dbReference type="EMBL" id="MBB3932109.1"/>
    </source>
</evidence>
<dbReference type="Proteomes" id="UP000553963">
    <property type="component" value="Unassembled WGS sequence"/>
</dbReference>
<evidence type="ECO:0000256" key="8">
    <source>
        <dbReference type="ARBA" id="ARBA00031282"/>
    </source>
</evidence>
<evidence type="ECO:0000256" key="10">
    <source>
        <dbReference type="ARBA" id="ARBA00049359"/>
    </source>
</evidence>
<dbReference type="InterPro" id="IPR005123">
    <property type="entry name" value="Oxoglu/Fe-dep_dioxygenase_dom"/>
</dbReference>
<keyword evidence="11" id="KW-0479">Metal-binding</keyword>
<organism evidence="13 14">
    <name type="scientific">Kaistia hirudinis</name>
    <dbReference type="NCBI Taxonomy" id="1293440"/>
    <lineage>
        <taxon>Bacteria</taxon>
        <taxon>Pseudomonadati</taxon>
        <taxon>Pseudomonadota</taxon>
        <taxon>Alphaproteobacteria</taxon>
        <taxon>Hyphomicrobiales</taxon>
        <taxon>Kaistiaceae</taxon>
        <taxon>Kaistia</taxon>
    </lineage>
</organism>
<comment type="cofactor">
    <cofactor evidence="1">
        <name>Fe(2+)</name>
        <dbReference type="ChEBI" id="CHEBI:29033"/>
    </cofactor>
</comment>
<keyword evidence="11" id="KW-0408">Iron</keyword>
<dbReference type="InterPro" id="IPR050231">
    <property type="entry name" value="Iron_ascorbate_oxido_reductase"/>
</dbReference>
<name>A0A840AP94_9HYPH</name>
<proteinExistence type="inferred from homology"/>
<dbReference type="InterPro" id="IPR027443">
    <property type="entry name" value="IPNS-like_sf"/>
</dbReference>
<evidence type="ECO:0000256" key="11">
    <source>
        <dbReference type="RuleBase" id="RU003682"/>
    </source>
</evidence>
<reference evidence="13 14" key="1">
    <citation type="submission" date="2020-08" db="EMBL/GenBank/DDBJ databases">
        <title>Genomic Encyclopedia of Type Strains, Phase IV (KMG-IV): sequencing the most valuable type-strain genomes for metagenomic binning, comparative biology and taxonomic classification.</title>
        <authorList>
            <person name="Goeker M."/>
        </authorList>
    </citation>
    <scope>NUCLEOTIDE SEQUENCE [LARGE SCALE GENOMIC DNA]</scope>
    <source>
        <strain evidence="13 14">DSM 25966</strain>
    </source>
</reference>
<dbReference type="GO" id="GO:0046872">
    <property type="term" value="F:metal ion binding"/>
    <property type="evidence" value="ECO:0007669"/>
    <property type="project" value="UniProtKB-KW"/>
</dbReference>
<dbReference type="EC" id="1.14.20.7" evidence="3"/>
<evidence type="ECO:0000256" key="7">
    <source>
        <dbReference type="ARBA" id="ARBA00031011"/>
    </source>
</evidence>
<accession>A0A840AP94</accession>
<dbReference type="RefSeq" id="WP_183399777.1">
    <property type="nucleotide sequence ID" value="NZ_JACIDS010000004.1"/>
</dbReference>
<evidence type="ECO:0000256" key="5">
    <source>
        <dbReference type="ARBA" id="ARBA00019045"/>
    </source>
</evidence>
<dbReference type="AlphaFoldDB" id="A0A840AP94"/>
<dbReference type="PROSITE" id="PS51471">
    <property type="entry name" value="FE2OG_OXY"/>
    <property type="match status" value="1"/>
</dbReference>
<evidence type="ECO:0000256" key="4">
    <source>
        <dbReference type="ARBA" id="ARBA00012531"/>
    </source>
</evidence>
<protein>
    <recommendedName>
        <fullName evidence="5">2-oxoglutarate-dependent ethylene/succinate-forming enzyme</fullName>
        <ecNumber evidence="4">1.13.12.19</ecNumber>
        <ecNumber evidence="3">1.14.20.7</ecNumber>
    </recommendedName>
    <alternativeName>
        <fullName evidence="7">2-oxoglutarate dioxygenase (ethylene-forming)</fullName>
    </alternativeName>
    <alternativeName>
        <fullName evidence="8">2-oxoglutarate/L-arginine monooxygenase/decarboxylase (succinate-forming)</fullName>
    </alternativeName>
</protein>